<dbReference type="Gene3D" id="1.10.268.10">
    <property type="entry name" value="Topoisomerase, domain 3"/>
    <property type="match status" value="1"/>
</dbReference>
<feature type="domain" description="Topo IIA-type catalytic" evidence="9">
    <location>
        <begin position="40"/>
        <end position="504"/>
    </location>
</feature>
<reference evidence="10 11" key="1">
    <citation type="submission" date="2017-07" db="EMBL/GenBank/DDBJ databases">
        <authorList>
            <person name="Sun Z.S."/>
            <person name="Albrecht U."/>
            <person name="Echele G."/>
            <person name="Lee C.C."/>
        </authorList>
    </citation>
    <scope>NUCLEOTIDE SEQUENCE [LARGE SCALE GENOMIC DNA]</scope>
    <source>
        <strain evidence="10 11">P16-029</strain>
    </source>
</reference>
<dbReference type="PROSITE" id="PS52040">
    <property type="entry name" value="TOPO_IIA"/>
    <property type="match status" value="1"/>
</dbReference>
<dbReference type="Pfam" id="PF03989">
    <property type="entry name" value="DNA_gyraseA_C"/>
    <property type="match status" value="2"/>
</dbReference>
<dbReference type="FunFam" id="1.10.268.10:FF:000001">
    <property type="entry name" value="DNA gyrase subunit A"/>
    <property type="match status" value="1"/>
</dbReference>
<feature type="active site" description="O-(5'-phospho-DNA)-tyrosine intermediate" evidence="7">
    <location>
        <position position="127"/>
    </location>
</feature>
<evidence type="ECO:0000256" key="1">
    <source>
        <dbReference type="ARBA" id="ARBA00000185"/>
    </source>
</evidence>
<evidence type="ECO:0000313" key="11">
    <source>
        <dbReference type="Proteomes" id="UP000259211"/>
    </source>
</evidence>
<dbReference type="SUPFAM" id="SSF56719">
    <property type="entry name" value="Type II DNA topoisomerase"/>
    <property type="match status" value="1"/>
</dbReference>
<dbReference type="InterPro" id="IPR013760">
    <property type="entry name" value="Topo_IIA-like_dom_sf"/>
</dbReference>
<gene>
    <name evidence="10" type="ORF">CHT91_09875</name>
</gene>
<dbReference type="InterPro" id="IPR050220">
    <property type="entry name" value="Type_II_DNA_Topoisomerases"/>
</dbReference>
<dbReference type="RefSeq" id="WP_117189604.1">
    <property type="nucleotide sequence ID" value="NZ_NOWI01000008.1"/>
</dbReference>
<dbReference type="NCBIfam" id="NF004044">
    <property type="entry name" value="PRK05561.1"/>
    <property type="match status" value="1"/>
</dbReference>
<dbReference type="FunFam" id="3.30.1360.40:FF:000002">
    <property type="entry name" value="DNA gyrase subunit A"/>
    <property type="match status" value="1"/>
</dbReference>
<dbReference type="Gene3D" id="3.90.199.10">
    <property type="entry name" value="Topoisomerase II, domain 5"/>
    <property type="match status" value="1"/>
</dbReference>
<keyword evidence="5 7" id="KW-0238">DNA-binding</keyword>
<evidence type="ECO:0000256" key="3">
    <source>
        <dbReference type="ARBA" id="ARBA00012895"/>
    </source>
</evidence>
<name>A0A3E2DCU6_9ACTN</name>
<evidence type="ECO:0000256" key="4">
    <source>
        <dbReference type="ARBA" id="ARBA00023029"/>
    </source>
</evidence>
<dbReference type="GO" id="GO:0003677">
    <property type="term" value="F:DNA binding"/>
    <property type="evidence" value="ECO:0007669"/>
    <property type="project" value="UniProtKB-UniRule"/>
</dbReference>
<comment type="caution">
    <text evidence="10">The sequence shown here is derived from an EMBL/GenBank/DDBJ whole genome shotgun (WGS) entry which is preliminary data.</text>
</comment>
<evidence type="ECO:0000256" key="6">
    <source>
        <dbReference type="ARBA" id="ARBA00023235"/>
    </source>
</evidence>
<evidence type="ECO:0000313" key="10">
    <source>
        <dbReference type="EMBL" id="RFT43220.1"/>
    </source>
</evidence>
<protein>
    <recommendedName>
        <fullName evidence="3">DNA topoisomerase (ATP-hydrolyzing)</fullName>
        <ecNumber evidence="3">5.6.2.2</ecNumber>
    </recommendedName>
</protein>
<evidence type="ECO:0000256" key="8">
    <source>
        <dbReference type="SAM" id="MobiDB-lite"/>
    </source>
</evidence>
<feature type="region of interest" description="Disordered" evidence="8">
    <location>
        <begin position="802"/>
        <end position="883"/>
    </location>
</feature>
<proteinExistence type="inferred from homology"/>
<dbReference type="SMART" id="SM00434">
    <property type="entry name" value="TOP4c"/>
    <property type="match status" value="1"/>
</dbReference>
<dbReference type="GO" id="GO:0034335">
    <property type="term" value="F:DNA negative supercoiling activity"/>
    <property type="evidence" value="ECO:0007669"/>
    <property type="project" value="UniProtKB-ARBA"/>
</dbReference>
<dbReference type="GO" id="GO:0005524">
    <property type="term" value="F:ATP binding"/>
    <property type="evidence" value="ECO:0007669"/>
    <property type="project" value="InterPro"/>
</dbReference>
<dbReference type="GO" id="GO:0005737">
    <property type="term" value="C:cytoplasm"/>
    <property type="evidence" value="ECO:0007669"/>
    <property type="project" value="TreeGrafter"/>
</dbReference>
<dbReference type="EC" id="5.6.2.2" evidence="3"/>
<dbReference type="EMBL" id="NOWI01000008">
    <property type="protein sequence ID" value="RFT43220.1"/>
    <property type="molecule type" value="Genomic_DNA"/>
</dbReference>
<feature type="compositionally biased region" description="Acidic residues" evidence="8">
    <location>
        <begin position="874"/>
        <end position="883"/>
    </location>
</feature>
<keyword evidence="6 7" id="KW-0413">Isomerase</keyword>
<dbReference type="PANTHER" id="PTHR43493:SF5">
    <property type="entry name" value="DNA GYRASE SUBUNIT A, CHLOROPLASTIC_MITOCHONDRIAL"/>
    <property type="match status" value="1"/>
</dbReference>
<dbReference type="PANTHER" id="PTHR43493">
    <property type="entry name" value="DNA GYRASE/TOPOISOMERASE SUBUNIT A"/>
    <property type="match status" value="1"/>
</dbReference>
<dbReference type="InterPro" id="IPR006691">
    <property type="entry name" value="GyrA/parC_rep"/>
</dbReference>
<comment type="catalytic activity">
    <reaction evidence="1 7">
        <text>ATP-dependent breakage, passage and rejoining of double-stranded DNA.</text>
        <dbReference type="EC" id="5.6.2.2"/>
    </reaction>
</comment>
<keyword evidence="4 7" id="KW-0799">Topoisomerase</keyword>
<comment type="similarity">
    <text evidence="2">Belongs to the type II topoisomerase GyrA/ParC subunit family.</text>
</comment>
<evidence type="ECO:0000256" key="7">
    <source>
        <dbReference type="PROSITE-ProRule" id="PRU01384"/>
    </source>
</evidence>
<dbReference type="InterPro" id="IPR002205">
    <property type="entry name" value="Topo_IIA_dom_A"/>
</dbReference>
<dbReference type="Proteomes" id="UP000259211">
    <property type="component" value="Unassembled WGS sequence"/>
</dbReference>
<dbReference type="Gene3D" id="3.30.1360.40">
    <property type="match status" value="1"/>
</dbReference>
<evidence type="ECO:0000256" key="5">
    <source>
        <dbReference type="ARBA" id="ARBA00023125"/>
    </source>
</evidence>
<evidence type="ECO:0000259" key="9">
    <source>
        <dbReference type="PROSITE" id="PS52040"/>
    </source>
</evidence>
<dbReference type="Pfam" id="PF00521">
    <property type="entry name" value="DNA_topoisoIV"/>
    <property type="match status" value="1"/>
</dbReference>
<dbReference type="Gene3D" id="2.120.10.90">
    <property type="entry name" value="DNA gyrase/topoisomerase IV, subunit A, C-terminal"/>
    <property type="match status" value="1"/>
</dbReference>
<sequence>MAKKRVDDDFTENIIDVDVSREMENSFLEYAYSVIYSRALPDARDGLKPVQRRILFTMGDMGVRPDRAHVKSARVVGQVMGQLHPHGDAAIYDALVRTAQPWAMRLPLVDGHGNFGSLDAGPAAMRYTECRMAPPALAMIDGLAEDTVDFEPNYDGKETEPSVLPAAFPNLLVNGASGIAVGMATNIPPHNLVEVVAALRHMLDHPETDLEEIMRFVPGPDLPTGGRIVGLDGIAGAYRTGKGSFKIRATARIEKVSPRRRGIVVTELPYMVGPERIIDQIKTLVQSKKITGISDVKDLTDLANGTRLVIEVKNGINPEALLERLYKLTKLEDSFAINAVSLVEGQPRTLGLKEMLQVYLDHRLEVTLRRTNFQLNKAKDRLHLVEGLLLAIVDIDDVIAIIRSSEDAATARTRLMAAFNLDEVQANYILDMQLRRLTKFSTIELESERDELSERIEGLALIVNDESELRRVVSKDLAEVSTKYGTPRRTVLLGAAPAVAAASAPLEVPDDPCWVLLSATGLLARIDTEDDLPSGGDRASHDVIISRARTTARGDFGIITSAGRLIRAHAIELASLPVTATAPSVAGGTPLADLVGLEKDEKALAVTSLSGEGPSLALGTRNGIVKRVNPELLGKDFWEVISLKDGDEVVGAVELDDEDLELCFVTEGASLLHFPASAVRPQGRSGGGVAGIKAKDPVVFFGAAPSHSSSVVTIAASSPAAAGKEPGSVKVTPFDQFPPKGRATGGMRCQRFLKGETALVLAWIGPDPAVACAASGVPVELPEPSLRRDGSGDQGRQPILAVSTRNHGGDDVANPADRLDPDTSDDDLEPTAVKDGTTPDAGGALIPAPESTLAKDSEESKPHRRRRRTKTEHDDESEPDLFS</sequence>
<dbReference type="InterPro" id="IPR035516">
    <property type="entry name" value="Gyrase/topoIV_suA_C"/>
</dbReference>
<dbReference type="SUPFAM" id="SSF101904">
    <property type="entry name" value="GyrA/ParC C-terminal domain-like"/>
    <property type="match status" value="1"/>
</dbReference>
<accession>A0A3E2DCU6</accession>
<dbReference type="GO" id="GO:0009330">
    <property type="term" value="C:DNA topoisomerase type II (double strand cut, ATP-hydrolyzing) complex"/>
    <property type="evidence" value="ECO:0007669"/>
    <property type="project" value="TreeGrafter"/>
</dbReference>
<dbReference type="GO" id="GO:0006265">
    <property type="term" value="P:DNA topological change"/>
    <property type="evidence" value="ECO:0007669"/>
    <property type="project" value="UniProtKB-UniRule"/>
</dbReference>
<dbReference type="InterPro" id="IPR013758">
    <property type="entry name" value="Topo_IIA_A/C_ab"/>
</dbReference>
<dbReference type="InterPro" id="IPR013757">
    <property type="entry name" value="Topo_IIA_A_a_sf"/>
</dbReference>
<dbReference type="CDD" id="cd00187">
    <property type="entry name" value="TOP4c"/>
    <property type="match status" value="1"/>
</dbReference>
<dbReference type="AlphaFoldDB" id="A0A3E2DCU6"/>
<evidence type="ECO:0000256" key="2">
    <source>
        <dbReference type="ARBA" id="ARBA00008263"/>
    </source>
</evidence>
<organism evidence="10 11">
    <name type="scientific">Cutibacterium avidum</name>
    <dbReference type="NCBI Taxonomy" id="33010"/>
    <lineage>
        <taxon>Bacteria</taxon>
        <taxon>Bacillati</taxon>
        <taxon>Actinomycetota</taxon>
        <taxon>Actinomycetes</taxon>
        <taxon>Propionibacteriales</taxon>
        <taxon>Propionibacteriaceae</taxon>
        <taxon>Cutibacterium</taxon>
    </lineage>
</organism>